<feature type="region of interest" description="Disordered" evidence="5">
    <location>
        <begin position="295"/>
        <end position="317"/>
    </location>
</feature>
<feature type="region of interest" description="Disordered" evidence="5">
    <location>
        <begin position="160"/>
        <end position="206"/>
    </location>
</feature>
<dbReference type="Gene3D" id="2.130.10.10">
    <property type="entry name" value="YVTN repeat-like/Quinoprotein amine dehydrogenase"/>
    <property type="match status" value="1"/>
</dbReference>
<dbReference type="InterPro" id="IPR020472">
    <property type="entry name" value="WD40_PAC1"/>
</dbReference>
<name>A0A8H3FN85_9LECA</name>
<keyword evidence="8" id="KW-1185">Reference proteome</keyword>
<feature type="region of interest" description="Disordered" evidence="5">
    <location>
        <begin position="1"/>
        <end position="66"/>
    </location>
</feature>
<feature type="repeat" description="WD" evidence="4">
    <location>
        <begin position="419"/>
        <end position="453"/>
    </location>
</feature>
<reference evidence="7" key="1">
    <citation type="submission" date="2021-03" db="EMBL/GenBank/DDBJ databases">
        <authorList>
            <person name="Tagirdzhanova G."/>
        </authorList>
    </citation>
    <scope>NUCLEOTIDE SEQUENCE</scope>
</reference>
<dbReference type="Proteomes" id="UP000664169">
    <property type="component" value="Unassembled WGS sequence"/>
</dbReference>
<dbReference type="GO" id="GO:0005730">
    <property type="term" value="C:nucleolus"/>
    <property type="evidence" value="ECO:0007669"/>
    <property type="project" value="TreeGrafter"/>
</dbReference>
<feature type="repeat" description="WD" evidence="4">
    <location>
        <begin position="318"/>
        <end position="360"/>
    </location>
</feature>
<comment type="caution">
    <text evidence="7">The sequence shown here is derived from an EMBL/GenBank/DDBJ whole genome shotgun (WGS) entry which is preliminary data.</text>
</comment>
<sequence>MSKRTAGEDEQSTEQYSFKNRQRADNGKNSTPMKADDQPSDFEDEFSDEFSSEDEVFEAGVDGRPDADLEAEKRDAMEVDQDTFMPGRHKLEAGQSLAPDASAYEMLHTLSMPWPCLSFDILHDDLGEGRKTYPATMYSVAGTQADTRRARENQILVMKMSSLSRVEKSREEEDSDDDSVDDEDGQDGGDPILETKSIPMNSTTNRIRTHRFAQADSLSSPKTLTATMTESAELVIHDITPHLASFDTAGTVITPSQSQPLSTLKPHGSREGYAVAWSPLISTGKILSGDQQGRIFASSPGDGNSGGGGKWVSDTRPYTSHTASVEDISWSPSERNVFASASADGTVKVWDIRSKSRKPAVDVQISATDINVLSWSKLTQHLLATGDDDGEWAVWDLRAWKPAAGATNTQPKPQSVASFSFHKEQITSIEWHPNDDSIIAVAAGDNTVTLWDLAVELDDEESRDTAGVEDVPPQLLFVHYMETVKECHWHAQIPGVIMATGLNGLGRSAFDQLFEELPQSDHAQKIEGIFSLKPMLPTGVWRRKLTVFLKLLSSG</sequence>
<keyword evidence="1 4" id="KW-0853">WD repeat</keyword>
<evidence type="ECO:0000259" key="6">
    <source>
        <dbReference type="Pfam" id="PF12265"/>
    </source>
</evidence>
<dbReference type="AlphaFoldDB" id="A0A8H3FN85"/>
<dbReference type="PROSITE" id="PS50294">
    <property type="entry name" value="WD_REPEATS_REGION"/>
    <property type="match status" value="2"/>
</dbReference>
<protein>
    <recommendedName>
        <fullName evidence="3">Glutamate-rich WD repeat-containing protein 1</fullName>
    </recommendedName>
</protein>
<proteinExistence type="predicted"/>
<dbReference type="InterPro" id="IPR001680">
    <property type="entry name" value="WD40_rpt"/>
</dbReference>
<evidence type="ECO:0000256" key="4">
    <source>
        <dbReference type="PROSITE-ProRule" id="PRU00221"/>
    </source>
</evidence>
<gene>
    <name evidence="7" type="ORF">GOMPHAMPRED_004023</name>
</gene>
<dbReference type="SMART" id="SM00320">
    <property type="entry name" value="WD40"/>
    <property type="match status" value="4"/>
</dbReference>
<dbReference type="PANTHER" id="PTHR45903:SF1">
    <property type="entry name" value="GLUTAMATE-RICH WD REPEAT-CONTAINING PROTEIN 1"/>
    <property type="match status" value="1"/>
</dbReference>
<keyword evidence="2" id="KW-0677">Repeat</keyword>
<evidence type="ECO:0000256" key="1">
    <source>
        <dbReference type="ARBA" id="ARBA00022574"/>
    </source>
</evidence>
<evidence type="ECO:0000256" key="2">
    <source>
        <dbReference type="ARBA" id="ARBA00022737"/>
    </source>
</evidence>
<dbReference type="InterPro" id="IPR036322">
    <property type="entry name" value="WD40_repeat_dom_sf"/>
</dbReference>
<dbReference type="Pfam" id="PF00400">
    <property type="entry name" value="WD40"/>
    <property type="match status" value="2"/>
</dbReference>
<evidence type="ECO:0000256" key="3">
    <source>
        <dbReference type="ARBA" id="ARBA00040876"/>
    </source>
</evidence>
<dbReference type="PROSITE" id="PS50082">
    <property type="entry name" value="WD_REPEATS_2"/>
    <property type="match status" value="2"/>
</dbReference>
<feature type="compositionally biased region" description="Acidic residues" evidence="5">
    <location>
        <begin position="38"/>
        <end position="57"/>
    </location>
</feature>
<accession>A0A8H3FN85</accession>
<evidence type="ECO:0000313" key="8">
    <source>
        <dbReference type="Proteomes" id="UP000664169"/>
    </source>
</evidence>
<dbReference type="PRINTS" id="PR00320">
    <property type="entry name" value="GPROTEINBRPT"/>
</dbReference>
<dbReference type="OrthoDB" id="2161379at2759"/>
<dbReference type="InterPro" id="IPR015943">
    <property type="entry name" value="WD40/YVTN_repeat-like_dom_sf"/>
</dbReference>
<dbReference type="SUPFAM" id="SSF50978">
    <property type="entry name" value="WD40 repeat-like"/>
    <property type="match status" value="1"/>
</dbReference>
<dbReference type="PANTHER" id="PTHR45903">
    <property type="entry name" value="GLUTAMATE-RICH WD REPEAT-CONTAINING PROTEIN 1"/>
    <property type="match status" value="1"/>
</dbReference>
<dbReference type="InterPro" id="IPR022052">
    <property type="entry name" value="Histone-bd_RBBP4-like_N"/>
</dbReference>
<organism evidence="7 8">
    <name type="scientific">Gomphillus americanus</name>
    <dbReference type="NCBI Taxonomy" id="1940652"/>
    <lineage>
        <taxon>Eukaryota</taxon>
        <taxon>Fungi</taxon>
        <taxon>Dikarya</taxon>
        <taxon>Ascomycota</taxon>
        <taxon>Pezizomycotina</taxon>
        <taxon>Lecanoromycetes</taxon>
        <taxon>OSLEUM clade</taxon>
        <taxon>Ostropomycetidae</taxon>
        <taxon>Ostropales</taxon>
        <taxon>Graphidaceae</taxon>
        <taxon>Gomphilloideae</taxon>
        <taxon>Gomphillus</taxon>
    </lineage>
</organism>
<dbReference type="Pfam" id="PF12265">
    <property type="entry name" value="CAF1C_H4-bd"/>
    <property type="match status" value="1"/>
</dbReference>
<dbReference type="EMBL" id="CAJPDQ010000024">
    <property type="protein sequence ID" value="CAF9925967.1"/>
    <property type="molecule type" value="Genomic_DNA"/>
</dbReference>
<feature type="domain" description="Histone-binding protein RBBP4-like N-terminal" evidence="6">
    <location>
        <begin position="99"/>
        <end position="163"/>
    </location>
</feature>
<feature type="compositionally biased region" description="Acidic residues" evidence="5">
    <location>
        <begin position="172"/>
        <end position="187"/>
    </location>
</feature>
<dbReference type="GO" id="GO:0042254">
    <property type="term" value="P:ribosome biogenesis"/>
    <property type="evidence" value="ECO:0007669"/>
    <property type="project" value="TreeGrafter"/>
</dbReference>
<evidence type="ECO:0000256" key="5">
    <source>
        <dbReference type="SAM" id="MobiDB-lite"/>
    </source>
</evidence>
<dbReference type="InterPro" id="IPR051972">
    <property type="entry name" value="Glutamate-rich_WD_repeat"/>
</dbReference>
<evidence type="ECO:0000313" key="7">
    <source>
        <dbReference type="EMBL" id="CAF9925967.1"/>
    </source>
</evidence>